<gene>
    <name evidence="2" type="ORF">D7Y07_19570</name>
</gene>
<keyword evidence="1" id="KW-0812">Transmembrane</keyword>
<evidence type="ECO:0000313" key="2">
    <source>
        <dbReference type="EMBL" id="RLT78377.1"/>
    </source>
</evidence>
<accession>A0A3L8A5C3</accession>
<dbReference type="RefSeq" id="WP_121767413.1">
    <property type="nucleotide sequence ID" value="NZ_CAQZRB010000087.1"/>
</dbReference>
<dbReference type="Gene3D" id="1.25.40.10">
    <property type="entry name" value="Tetratricopeptide repeat domain"/>
    <property type="match status" value="1"/>
</dbReference>
<protein>
    <submittedName>
        <fullName evidence="2">Sel1 repeat family protein</fullName>
    </submittedName>
</protein>
<keyword evidence="1" id="KW-0472">Membrane</keyword>
<keyword evidence="1" id="KW-1133">Transmembrane helix</keyword>
<dbReference type="AlphaFoldDB" id="A0A3L8A5C3"/>
<evidence type="ECO:0000313" key="3">
    <source>
        <dbReference type="Proteomes" id="UP000267159"/>
    </source>
</evidence>
<proteinExistence type="predicted"/>
<reference evidence="2 3" key="1">
    <citation type="submission" date="2018-09" db="EMBL/GenBank/DDBJ databases">
        <title>Murine metabolic-syndrome-specific gut microbial biobank.</title>
        <authorList>
            <person name="Liu C."/>
        </authorList>
    </citation>
    <scope>NUCLEOTIDE SEQUENCE [LARGE SCALE GENOMIC DNA]</scope>
    <source>
        <strain evidence="2 3">0.1X-D8-26</strain>
    </source>
</reference>
<dbReference type="EMBL" id="RAZM01000115">
    <property type="protein sequence ID" value="RLT78377.1"/>
    <property type="molecule type" value="Genomic_DNA"/>
</dbReference>
<dbReference type="InterPro" id="IPR011990">
    <property type="entry name" value="TPR-like_helical_dom_sf"/>
</dbReference>
<organism evidence="2 3">
    <name type="scientific">Bacteroides acidifaciens</name>
    <dbReference type="NCBI Taxonomy" id="85831"/>
    <lineage>
        <taxon>Bacteria</taxon>
        <taxon>Pseudomonadati</taxon>
        <taxon>Bacteroidota</taxon>
        <taxon>Bacteroidia</taxon>
        <taxon>Bacteroidales</taxon>
        <taxon>Bacteroidaceae</taxon>
        <taxon>Bacteroides</taxon>
    </lineage>
</organism>
<dbReference type="STRING" id="1235814.GCA_000613385_00425"/>
<sequence>MKHSETVAVAIDKIWKNYDKEQMWEGYELLRQAAEKGDADACCYLGRCHLGEEFVWCGAEFPVDEELASRLIKESVRLGSADGVLCALRTGNLSPAVRKTMPFASLEEAFMTVQQQAQKGDAFSQYMVWWETSCSMAIILLFVAMKKAASIILKMNITLLLIP</sequence>
<dbReference type="Proteomes" id="UP000267159">
    <property type="component" value="Unassembled WGS sequence"/>
</dbReference>
<dbReference type="SUPFAM" id="SSF81901">
    <property type="entry name" value="HCP-like"/>
    <property type="match status" value="1"/>
</dbReference>
<comment type="caution">
    <text evidence="2">The sequence shown here is derived from an EMBL/GenBank/DDBJ whole genome shotgun (WGS) entry which is preliminary data.</text>
</comment>
<name>A0A3L8A5C3_9BACE</name>
<evidence type="ECO:0000256" key="1">
    <source>
        <dbReference type="SAM" id="Phobius"/>
    </source>
</evidence>
<feature type="transmembrane region" description="Helical" evidence="1">
    <location>
        <begin position="126"/>
        <end position="145"/>
    </location>
</feature>